<comment type="caution">
    <text evidence="3">The sequence shown here is derived from an EMBL/GenBank/DDBJ whole genome shotgun (WGS) entry which is preliminary data.</text>
</comment>
<evidence type="ECO:0000259" key="2">
    <source>
        <dbReference type="Pfam" id="PF01261"/>
    </source>
</evidence>
<feature type="signal peptide" evidence="1">
    <location>
        <begin position="1"/>
        <end position="21"/>
    </location>
</feature>
<dbReference type="EMBL" id="JBHUDG010000002">
    <property type="protein sequence ID" value="MFD1628504.1"/>
    <property type="molecule type" value="Genomic_DNA"/>
</dbReference>
<name>A0ABW4I930_9SPHI</name>
<keyword evidence="1" id="KW-0732">Signal</keyword>
<keyword evidence="3" id="KW-0413">Isomerase</keyword>
<dbReference type="InterPro" id="IPR013022">
    <property type="entry name" value="Xyl_isomerase-like_TIM-brl"/>
</dbReference>
<dbReference type="InterPro" id="IPR036237">
    <property type="entry name" value="Xyl_isomerase-like_sf"/>
</dbReference>
<evidence type="ECO:0000313" key="3">
    <source>
        <dbReference type="EMBL" id="MFD1628504.1"/>
    </source>
</evidence>
<dbReference type="PANTHER" id="PTHR12110">
    <property type="entry name" value="HYDROXYPYRUVATE ISOMERASE"/>
    <property type="match status" value="1"/>
</dbReference>
<evidence type="ECO:0000313" key="4">
    <source>
        <dbReference type="Proteomes" id="UP001597118"/>
    </source>
</evidence>
<proteinExistence type="predicted"/>
<dbReference type="Proteomes" id="UP001597118">
    <property type="component" value="Unassembled WGS sequence"/>
</dbReference>
<dbReference type="Pfam" id="PF01261">
    <property type="entry name" value="AP_endonuc_2"/>
    <property type="match status" value="1"/>
</dbReference>
<protein>
    <submittedName>
        <fullName evidence="3">Sugar phosphate isomerase/epimerase family protein</fullName>
    </submittedName>
</protein>
<organism evidence="3 4">
    <name type="scientific">Pseudopedobacter beijingensis</name>
    <dbReference type="NCBI Taxonomy" id="1207056"/>
    <lineage>
        <taxon>Bacteria</taxon>
        <taxon>Pseudomonadati</taxon>
        <taxon>Bacteroidota</taxon>
        <taxon>Sphingobacteriia</taxon>
        <taxon>Sphingobacteriales</taxon>
        <taxon>Sphingobacteriaceae</taxon>
        <taxon>Pseudopedobacter</taxon>
    </lineage>
</organism>
<feature type="domain" description="Xylose isomerase-like TIM barrel" evidence="2">
    <location>
        <begin position="54"/>
        <end position="279"/>
    </location>
</feature>
<reference evidence="4" key="1">
    <citation type="journal article" date="2019" name="Int. J. Syst. Evol. Microbiol.">
        <title>The Global Catalogue of Microorganisms (GCM) 10K type strain sequencing project: providing services to taxonomists for standard genome sequencing and annotation.</title>
        <authorList>
            <consortium name="The Broad Institute Genomics Platform"/>
            <consortium name="The Broad Institute Genome Sequencing Center for Infectious Disease"/>
            <person name="Wu L."/>
            <person name="Ma J."/>
        </authorList>
    </citation>
    <scope>NUCLEOTIDE SEQUENCE [LARGE SCALE GENOMIC DNA]</scope>
    <source>
        <strain evidence="4">CCUG 53762</strain>
    </source>
</reference>
<sequence>MKANKIMMIMLAVLVQLACKAQNNKPGNHPEGKLGWQLGAQAYTFNRFTFTEALDKIASCGLNYVEAYPQQEIGGGITEKMDYRMSESSKKYLKNLLKKKNIKLVSYGVIKTKDDSDWRKIFAFAKSMGIKTITCEPEERLLPEISKLCDEFKINAAIHNHPDPSFYWKPETVLKAIDGKSKRLGACADIGHWVRSGLDPVESLKKLEGKIYQLHFKDLNEKGNKKAHDVHWGTGVNNIAGVIAELKRQGFKGMLSAEYEYNWENNAPDVKASVDNFRKIVAETKK</sequence>
<gene>
    <name evidence="3" type="ORF">ACFSAH_01375</name>
</gene>
<keyword evidence="4" id="KW-1185">Reference proteome</keyword>
<dbReference type="SUPFAM" id="SSF51658">
    <property type="entry name" value="Xylose isomerase-like"/>
    <property type="match status" value="1"/>
</dbReference>
<dbReference type="Gene3D" id="3.20.20.150">
    <property type="entry name" value="Divalent-metal-dependent TIM barrel enzymes"/>
    <property type="match status" value="1"/>
</dbReference>
<dbReference type="PANTHER" id="PTHR12110:SF41">
    <property type="entry name" value="INOSOSE DEHYDRATASE"/>
    <property type="match status" value="1"/>
</dbReference>
<feature type="chain" id="PRO_5045576697" evidence="1">
    <location>
        <begin position="22"/>
        <end position="286"/>
    </location>
</feature>
<dbReference type="GO" id="GO:0016853">
    <property type="term" value="F:isomerase activity"/>
    <property type="evidence" value="ECO:0007669"/>
    <property type="project" value="UniProtKB-KW"/>
</dbReference>
<evidence type="ECO:0000256" key="1">
    <source>
        <dbReference type="SAM" id="SignalP"/>
    </source>
</evidence>
<dbReference type="RefSeq" id="WP_379660891.1">
    <property type="nucleotide sequence ID" value="NZ_JBHUDG010000002.1"/>
</dbReference>
<accession>A0ABW4I930</accession>
<dbReference type="InterPro" id="IPR050312">
    <property type="entry name" value="IolE/XylAMocC-like"/>
</dbReference>